<dbReference type="KEGG" id="eps:L0Y14_02780"/>
<feature type="transmembrane region" description="Helical" evidence="1">
    <location>
        <begin position="627"/>
        <end position="647"/>
    </location>
</feature>
<dbReference type="RefSeq" id="WP_005958909.1">
    <property type="nucleotide sequence ID" value="NZ_CP090569.1"/>
</dbReference>
<feature type="transmembrane region" description="Helical" evidence="1">
    <location>
        <begin position="115"/>
        <end position="139"/>
    </location>
</feature>
<dbReference type="SUPFAM" id="SSF53335">
    <property type="entry name" value="S-adenosyl-L-methionine-dependent methyltransferases"/>
    <property type="match status" value="1"/>
</dbReference>
<keyword evidence="3" id="KW-1185">Reference proteome</keyword>
<name>A0A9J7A026_9GAMM</name>
<keyword evidence="1" id="KW-1133">Transmembrane helix</keyword>
<feature type="transmembrane region" description="Helical" evidence="1">
    <location>
        <begin position="758"/>
        <end position="780"/>
    </location>
</feature>
<keyword evidence="1" id="KW-0812">Transmembrane</keyword>
<feature type="transmembrane region" description="Helical" evidence="1">
    <location>
        <begin position="204"/>
        <end position="220"/>
    </location>
</feature>
<reference evidence="2" key="1">
    <citation type="journal article" date="2022" name="Mol. Ecol. Resour.">
        <title>The complete and closed genome of the facultative generalist Candidatus Endoriftia persephone from deep-sea hydrothermal vents.</title>
        <authorList>
            <person name="de Oliveira A.L."/>
            <person name="Srivastava A."/>
            <person name="Espada-Hinojosa S."/>
            <person name="Bright M."/>
        </authorList>
    </citation>
    <scope>NUCLEOTIDE SEQUENCE</scope>
    <source>
        <strain evidence="2">Tica-EPR-9o50.N</strain>
    </source>
</reference>
<accession>A0A9J7A026</accession>
<gene>
    <name evidence="2" type="ORF">L0Y14_02780</name>
</gene>
<dbReference type="InterPro" id="IPR029063">
    <property type="entry name" value="SAM-dependent_MTases_sf"/>
</dbReference>
<proteinExistence type="predicted"/>
<dbReference type="InterPro" id="IPR036259">
    <property type="entry name" value="MFS_trans_sf"/>
</dbReference>
<dbReference type="Proteomes" id="UP001056649">
    <property type="component" value="Chromosome"/>
</dbReference>
<feature type="transmembrane region" description="Helical" evidence="1">
    <location>
        <begin position="659"/>
        <end position="678"/>
    </location>
</feature>
<evidence type="ECO:0000313" key="3">
    <source>
        <dbReference type="Proteomes" id="UP001056649"/>
    </source>
</evidence>
<dbReference type="SUPFAM" id="SSF103473">
    <property type="entry name" value="MFS general substrate transporter"/>
    <property type="match status" value="1"/>
</dbReference>
<evidence type="ECO:0000256" key="1">
    <source>
        <dbReference type="SAM" id="Phobius"/>
    </source>
</evidence>
<dbReference type="Gene3D" id="3.40.50.150">
    <property type="entry name" value="Vaccinia Virus protein VP39"/>
    <property type="match status" value="1"/>
</dbReference>
<feature type="transmembrane region" description="Helical" evidence="1">
    <location>
        <begin position="45"/>
        <end position="69"/>
    </location>
</feature>
<feature type="transmembrane region" description="Helical" evidence="1">
    <location>
        <begin position="690"/>
        <end position="710"/>
    </location>
</feature>
<feature type="transmembrane region" description="Helical" evidence="1">
    <location>
        <begin position="722"/>
        <end position="746"/>
    </location>
</feature>
<sequence>MTTVSHRCVADAGFPPYLAIGLLSASALAYEVLLTRLFSMIHWPGLVGMIISLALLGYGASGTFLSLLGDTLTRHFRLFFALNALLFGLLAWYAFQFAARVPLNPLDLAWNWRQLAYLLQVYLLLALPFFVVANALGLALRRYRSWVNRIYGSDLLGAGIGSAAVLLLLFLSAPSQALFIVAACGTTAGIVGVVESMGWRRRPLWWLLLPCLLALISWLAKLELAVEPADYKDLSQSLTARGAAVLVQESHPLGVVTLLENRQVPMRHAPGLSLLSPFAPPGRAALFVDGDFSGALAAPDQQSDYLGYLSSALAYQLVAPARVLLVGAGDATGVEQALALGAEQIDLIEPHPRLLALQQAQLEHNRAFAGRVSFYPRTLRSHLRQPHTRYDLIQLTVGEGLGDVGGLNSSQEEYRYTLESLRGCLERLTPNGVVTLTRGLNLPPKDGLKLVAAFNLALRQLGKSEPAQHLALIRGWNTLTLVVALEPLSGAQRQAVRRFSRERMFDLVYLSDLGPEEVNRLHRLARPFFHEGVRALLGEGGERFIDDYRFDIRVTTDDRPYFNHFLRLSRVGELLQQPAGSGLAHLDWGYALLLIALLLALLSSLLLILLPLALLRRRLPAEPGWGRVVLFFSAIGIAFLFIEIAFIQRLQLFLGHPVYAVTAVLAGFLASAGLGSFASHWLAQRFGARVVLAAVVVTIALWVAQFLWLGPALLERLGGLPLLARFVFSFLLILPLGLAMGMPFALGLQALGERQPALMPWAWGINGCASVVSALLAALLAVDLGFSGLMLLSAALYLLAWAGFPGAD</sequence>
<keyword evidence="1" id="KW-0472">Membrane</keyword>
<feature type="transmembrane region" description="Helical" evidence="1">
    <location>
        <begin position="786"/>
        <end position="804"/>
    </location>
</feature>
<dbReference type="EMBL" id="CP090569">
    <property type="protein sequence ID" value="USF88184.1"/>
    <property type="molecule type" value="Genomic_DNA"/>
</dbReference>
<organism evidence="2 3">
    <name type="scientific">Candidatus Endoriftia persephonae</name>
    <dbReference type="NCBI Taxonomy" id="393765"/>
    <lineage>
        <taxon>Bacteria</taxon>
        <taxon>Pseudomonadati</taxon>
        <taxon>Pseudomonadota</taxon>
        <taxon>Gammaproteobacteria</taxon>
        <taxon>Chromatiales</taxon>
        <taxon>Sedimenticolaceae</taxon>
        <taxon>Candidatus Endoriftia</taxon>
    </lineage>
</organism>
<feature type="transmembrane region" description="Helical" evidence="1">
    <location>
        <begin position="177"/>
        <end position="197"/>
    </location>
</feature>
<feature type="transmembrane region" description="Helical" evidence="1">
    <location>
        <begin position="12"/>
        <end position="33"/>
    </location>
</feature>
<feature type="transmembrane region" description="Helical" evidence="1">
    <location>
        <begin position="151"/>
        <end position="171"/>
    </location>
</feature>
<feature type="transmembrane region" description="Helical" evidence="1">
    <location>
        <begin position="588"/>
        <end position="615"/>
    </location>
</feature>
<dbReference type="AlphaFoldDB" id="A0A9J7A026"/>
<protein>
    <submittedName>
        <fullName evidence="2">Spermidine synthase</fullName>
    </submittedName>
</protein>
<evidence type="ECO:0000313" key="2">
    <source>
        <dbReference type="EMBL" id="USF88184.1"/>
    </source>
</evidence>
<feature type="transmembrane region" description="Helical" evidence="1">
    <location>
        <begin position="76"/>
        <end position="95"/>
    </location>
</feature>